<dbReference type="InterPro" id="IPR049311">
    <property type="entry name" value="GIY_YIG_cat"/>
</dbReference>
<dbReference type="EMBL" id="LAZR01049204">
    <property type="protein sequence ID" value="KKK90187.1"/>
    <property type="molecule type" value="Genomic_DNA"/>
</dbReference>
<comment type="caution">
    <text evidence="2">The sequence shown here is derived from an EMBL/GenBank/DDBJ whole genome shotgun (WGS) entry which is preliminary data.</text>
</comment>
<protein>
    <recommendedName>
        <fullName evidence="1">GIY-YIG catalytic domain-containing protein</fullName>
    </recommendedName>
</protein>
<sequence>LWPLRTRWWLLYIGKSVDLKERIVDYHIEGKYYAKVTMSSLRLSLGCLLSGELGLRLNDSPQSFGKKEKKLNKWLEKHARIAWIKTEKSNEV</sequence>
<dbReference type="AlphaFoldDB" id="A0A0F8Z8S0"/>
<evidence type="ECO:0000259" key="1">
    <source>
        <dbReference type="Pfam" id="PF20815"/>
    </source>
</evidence>
<accession>A0A0F8Z8S0</accession>
<organism evidence="2">
    <name type="scientific">marine sediment metagenome</name>
    <dbReference type="NCBI Taxonomy" id="412755"/>
    <lineage>
        <taxon>unclassified sequences</taxon>
        <taxon>metagenomes</taxon>
        <taxon>ecological metagenomes</taxon>
    </lineage>
</organism>
<feature type="domain" description="GIY-YIG catalytic" evidence="1">
    <location>
        <begin position="10"/>
        <end position="88"/>
    </location>
</feature>
<evidence type="ECO:0000313" key="2">
    <source>
        <dbReference type="EMBL" id="KKK90187.1"/>
    </source>
</evidence>
<name>A0A0F8Z8S0_9ZZZZ</name>
<dbReference type="Pfam" id="PF20815">
    <property type="entry name" value="GIY_YIG_2"/>
    <property type="match status" value="1"/>
</dbReference>
<reference evidence="2" key="1">
    <citation type="journal article" date="2015" name="Nature">
        <title>Complex archaea that bridge the gap between prokaryotes and eukaryotes.</title>
        <authorList>
            <person name="Spang A."/>
            <person name="Saw J.H."/>
            <person name="Jorgensen S.L."/>
            <person name="Zaremba-Niedzwiedzka K."/>
            <person name="Martijn J."/>
            <person name="Lind A.E."/>
            <person name="van Eijk R."/>
            <person name="Schleper C."/>
            <person name="Guy L."/>
            <person name="Ettema T.J."/>
        </authorList>
    </citation>
    <scope>NUCLEOTIDE SEQUENCE</scope>
</reference>
<feature type="non-terminal residue" evidence="2">
    <location>
        <position position="1"/>
    </location>
</feature>
<gene>
    <name evidence="2" type="ORF">LCGC14_2725580</name>
</gene>
<proteinExistence type="predicted"/>